<accession>A0ABP5HM29</accession>
<dbReference type="Gene3D" id="2.40.10.10">
    <property type="entry name" value="Trypsin-like serine proteases"/>
    <property type="match status" value="1"/>
</dbReference>
<gene>
    <name evidence="2" type="ORF">GCM10009801_40930</name>
</gene>
<dbReference type="InterPro" id="IPR009003">
    <property type="entry name" value="Peptidase_S1_PA"/>
</dbReference>
<organism evidence="2 3">
    <name type="scientific">Streptomyces albiaxialis</name>
    <dbReference type="NCBI Taxonomy" id="329523"/>
    <lineage>
        <taxon>Bacteria</taxon>
        <taxon>Bacillati</taxon>
        <taxon>Actinomycetota</taxon>
        <taxon>Actinomycetes</taxon>
        <taxon>Kitasatosporales</taxon>
        <taxon>Streptomycetaceae</taxon>
        <taxon>Streptomyces</taxon>
    </lineage>
</organism>
<dbReference type="Proteomes" id="UP001500016">
    <property type="component" value="Unassembled WGS sequence"/>
</dbReference>
<evidence type="ECO:0000313" key="3">
    <source>
        <dbReference type="Proteomes" id="UP001500016"/>
    </source>
</evidence>
<sequence>MSQPEMMRGPLGGQVTDTSRQQALNDFLRPQAPLANVIGFGHGVKWREGQPTGEEAVLVFVTQKVPESMLSERDVVPARMDDGTPTDVVAVGHVTAQRQTQSRSGGRRADDQPATTRPDGTLTEQLGGLSQPLLDELGQLGRGLSMATVSPQMLTRRLRPCPSGFSVGNVRVTAGTLGSVVHDLLPGATLDPPAPGIGIPWQFYILSNNHVLADSNRAPSGSAIVQPGAFDGGQDPADRIATLDRFITIQFAPQIPLERQNNIVDAALGKVEFQDATREQYFSGTPDRWRRKANVAVGDLVKKTGRTTDISFGRIIATDAVIDVNYGTAGTARFRDQILTTNISAGGDSGSLVTSLDTVALGLLFAGSTLVTVVNHIENVRALLRVEIAEQLA</sequence>
<feature type="region of interest" description="Disordered" evidence="1">
    <location>
        <begin position="95"/>
        <end position="127"/>
    </location>
</feature>
<proteinExistence type="predicted"/>
<name>A0ABP5HM29_9ACTN</name>
<comment type="caution">
    <text evidence="2">The sequence shown here is derived from an EMBL/GenBank/DDBJ whole genome shotgun (WGS) entry which is preliminary data.</text>
</comment>
<dbReference type="InterPro" id="IPR043504">
    <property type="entry name" value="Peptidase_S1_PA_chymotrypsin"/>
</dbReference>
<reference evidence="3" key="1">
    <citation type="journal article" date="2019" name="Int. J. Syst. Evol. Microbiol.">
        <title>The Global Catalogue of Microorganisms (GCM) 10K type strain sequencing project: providing services to taxonomists for standard genome sequencing and annotation.</title>
        <authorList>
            <consortium name="The Broad Institute Genomics Platform"/>
            <consortium name="The Broad Institute Genome Sequencing Center for Infectious Disease"/>
            <person name="Wu L."/>
            <person name="Ma J."/>
        </authorList>
    </citation>
    <scope>NUCLEOTIDE SEQUENCE [LARGE SCALE GENOMIC DNA]</scope>
    <source>
        <strain evidence="3">JCM 15478</strain>
    </source>
</reference>
<keyword evidence="3" id="KW-1185">Reference proteome</keyword>
<dbReference type="SUPFAM" id="SSF50494">
    <property type="entry name" value="Trypsin-like serine proteases"/>
    <property type="match status" value="1"/>
</dbReference>
<dbReference type="EMBL" id="BAAAPE010000010">
    <property type="protein sequence ID" value="GAA2081725.1"/>
    <property type="molecule type" value="Genomic_DNA"/>
</dbReference>
<dbReference type="RefSeq" id="WP_344530195.1">
    <property type="nucleotide sequence ID" value="NZ_BAAAPE010000010.1"/>
</dbReference>
<evidence type="ECO:0000256" key="1">
    <source>
        <dbReference type="SAM" id="MobiDB-lite"/>
    </source>
</evidence>
<evidence type="ECO:0008006" key="4">
    <source>
        <dbReference type="Google" id="ProtNLM"/>
    </source>
</evidence>
<protein>
    <recommendedName>
        <fullName evidence="4">Serine protease</fullName>
    </recommendedName>
</protein>
<evidence type="ECO:0000313" key="2">
    <source>
        <dbReference type="EMBL" id="GAA2081725.1"/>
    </source>
</evidence>